<accession>A0AAW0QJC2</accession>
<feature type="compositionally biased region" description="Basic and acidic residues" evidence="1">
    <location>
        <begin position="240"/>
        <end position="250"/>
    </location>
</feature>
<evidence type="ECO:0000313" key="2">
    <source>
        <dbReference type="EMBL" id="KAK8105594.1"/>
    </source>
</evidence>
<feature type="compositionally biased region" description="Basic and acidic residues" evidence="1">
    <location>
        <begin position="1"/>
        <end position="10"/>
    </location>
</feature>
<feature type="compositionally biased region" description="Polar residues" evidence="1">
    <location>
        <begin position="14"/>
        <end position="34"/>
    </location>
</feature>
<protein>
    <submittedName>
        <fullName evidence="2">Uncharacterized protein</fullName>
    </submittedName>
</protein>
<name>A0AAW0QJC2_9PEZI</name>
<keyword evidence="3" id="KW-1185">Reference proteome</keyword>
<comment type="caution">
    <text evidence="2">The sequence shown here is derived from an EMBL/GenBank/DDBJ whole genome shotgun (WGS) entry which is preliminary data.</text>
</comment>
<gene>
    <name evidence="2" type="ORF">PG999_008953</name>
</gene>
<reference evidence="2 3" key="1">
    <citation type="submission" date="2023-01" db="EMBL/GenBank/DDBJ databases">
        <title>Analysis of 21 Apiospora genomes using comparative genomics revels a genus with tremendous synthesis potential of carbohydrate active enzymes and secondary metabolites.</title>
        <authorList>
            <person name="Sorensen T."/>
        </authorList>
    </citation>
    <scope>NUCLEOTIDE SEQUENCE [LARGE SCALE GENOMIC DNA]</scope>
    <source>
        <strain evidence="2 3">CBS 117206</strain>
    </source>
</reference>
<feature type="compositionally biased region" description="Basic and acidic residues" evidence="1">
    <location>
        <begin position="81"/>
        <end position="94"/>
    </location>
</feature>
<dbReference type="AlphaFoldDB" id="A0AAW0QJC2"/>
<feature type="region of interest" description="Disordered" evidence="1">
    <location>
        <begin position="1"/>
        <end position="115"/>
    </location>
</feature>
<feature type="region of interest" description="Disordered" evidence="1">
    <location>
        <begin position="232"/>
        <end position="260"/>
    </location>
</feature>
<evidence type="ECO:0000313" key="3">
    <source>
        <dbReference type="Proteomes" id="UP001392437"/>
    </source>
</evidence>
<dbReference type="EMBL" id="JAQQWP010000008">
    <property type="protein sequence ID" value="KAK8105594.1"/>
    <property type="molecule type" value="Genomic_DNA"/>
</dbReference>
<feature type="compositionally biased region" description="Polar residues" evidence="1">
    <location>
        <begin position="251"/>
        <end position="260"/>
    </location>
</feature>
<evidence type="ECO:0000256" key="1">
    <source>
        <dbReference type="SAM" id="MobiDB-lite"/>
    </source>
</evidence>
<dbReference type="Proteomes" id="UP001392437">
    <property type="component" value="Unassembled WGS sequence"/>
</dbReference>
<feature type="compositionally biased region" description="Polar residues" evidence="1">
    <location>
        <begin position="96"/>
        <end position="107"/>
    </location>
</feature>
<organism evidence="2 3">
    <name type="scientific">Apiospora kogelbergensis</name>
    <dbReference type="NCBI Taxonomy" id="1337665"/>
    <lineage>
        <taxon>Eukaryota</taxon>
        <taxon>Fungi</taxon>
        <taxon>Dikarya</taxon>
        <taxon>Ascomycota</taxon>
        <taxon>Pezizomycotina</taxon>
        <taxon>Sordariomycetes</taxon>
        <taxon>Xylariomycetidae</taxon>
        <taxon>Amphisphaeriales</taxon>
        <taxon>Apiosporaceae</taxon>
        <taxon>Apiospora</taxon>
    </lineage>
</organism>
<proteinExistence type="predicted"/>
<sequence length="260" mass="29356">MAPPEARSERYGGYSSTFNSYDSAESTVVVNTDNCHAASRKKRRQLTQSDSEGEGSHTPGKESEHENSIVSPTQQPMDIVQDEKHDSALKRDESSLLVQNHESNSPTDYGGEPYWGLNTSAIQGLVSLMDKAGREEQQQRIEAERKLAVAETALASARLDLADERKAHGDTKSRTKRLQLELDEYKKTKEDCDHEHSKHKADIEQRNEELRRQLQTAIDEHDSERKTVARLRTAAHKQQQKLDKAAKDSQSRASRSQAYK</sequence>